<name>A0AAV6UAF9_9ARAC</name>
<evidence type="ECO:0000313" key="1">
    <source>
        <dbReference type="EMBL" id="KAG8181015.1"/>
    </source>
</evidence>
<reference evidence="1 2" key="1">
    <citation type="journal article" date="2022" name="Nat. Ecol. Evol.">
        <title>A masculinizing supergene underlies an exaggerated male reproductive morph in a spider.</title>
        <authorList>
            <person name="Hendrickx F."/>
            <person name="De Corte Z."/>
            <person name="Sonet G."/>
            <person name="Van Belleghem S.M."/>
            <person name="Kostlbacher S."/>
            <person name="Vangestel C."/>
        </authorList>
    </citation>
    <scope>NUCLEOTIDE SEQUENCE [LARGE SCALE GENOMIC DNA]</scope>
    <source>
        <strain evidence="1">W744_W776</strain>
    </source>
</reference>
<protein>
    <recommendedName>
        <fullName evidence="3">ARF7 effector protein C-terminal domain-containing protein</fullName>
    </recommendedName>
</protein>
<dbReference type="AlphaFoldDB" id="A0AAV6UAF9"/>
<dbReference type="EMBL" id="JAFNEN010000539">
    <property type="protein sequence ID" value="KAG8181015.1"/>
    <property type="molecule type" value="Genomic_DNA"/>
</dbReference>
<accession>A0AAV6UAF9</accession>
<keyword evidence="2" id="KW-1185">Reference proteome</keyword>
<comment type="caution">
    <text evidence="1">The sequence shown here is derived from an EMBL/GenBank/DDBJ whole genome shotgun (WGS) entry which is preliminary data.</text>
</comment>
<proteinExistence type="predicted"/>
<dbReference type="Proteomes" id="UP000827092">
    <property type="component" value="Unassembled WGS sequence"/>
</dbReference>
<sequence length="111" mass="12492">MFKLAPTAAASKQNSFRTYHQVQQWLNEKNPLKWGWKKVGERLRPIATACPADLEELLSLIACVCKDECVRNCRCRKSGLNCSNICSNCSGLGCDKRDTNIRNEDLEVDGD</sequence>
<evidence type="ECO:0000313" key="2">
    <source>
        <dbReference type="Proteomes" id="UP000827092"/>
    </source>
</evidence>
<evidence type="ECO:0008006" key="3">
    <source>
        <dbReference type="Google" id="ProtNLM"/>
    </source>
</evidence>
<gene>
    <name evidence="1" type="ORF">JTE90_024763</name>
</gene>
<organism evidence="1 2">
    <name type="scientific">Oedothorax gibbosus</name>
    <dbReference type="NCBI Taxonomy" id="931172"/>
    <lineage>
        <taxon>Eukaryota</taxon>
        <taxon>Metazoa</taxon>
        <taxon>Ecdysozoa</taxon>
        <taxon>Arthropoda</taxon>
        <taxon>Chelicerata</taxon>
        <taxon>Arachnida</taxon>
        <taxon>Araneae</taxon>
        <taxon>Araneomorphae</taxon>
        <taxon>Entelegynae</taxon>
        <taxon>Araneoidea</taxon>
        <taxon>Linyphiidae</taxon>
        <taxon>Erigoninae</taxon>
        <taxon>Oedothorax</taxon>
    </lineage>
</organism>